<dbReference type="GO" id="GO:0003724">
    <property type="term" value="F:RNA helicase activity"/>
    <property type="evidence" value="ECO:0007669"/>
    <property type="project" value="UniProtKB-EC"/>
</dbReference>
<keyword evidence="5 6" id="KW-0067">ATP-binding</keyword>
<dbReference type="PROSITE" id="PS51192">
    <property type="entry name" value="HELICASE_ATP_BIND_1"/>
    <property type="match status" value="1"/>
</dbReference>
<feature type="compositionally biased region" description="Basic residues" evidence="7">
    <location>
        <begin position="553"/>
        <end position="562"/>
    </location>
</feature>
<dbReference type="InterPro" id="IPR000629">
    <property type="entry name" value="RNA-helicase_DEAD-box_CS"/>
</dbReference>
<dbReference type="SUPFAM" id="SSF52540">
    <property type="entry name" value="P-loop containing nucleoside triphosphate hydrolases"/>
    <property type="match status" value="1"/>
</dbReference>
<keyword evidence="2 6" id="KW-0547">Nucleotide-binding</keyword>
<dbReference type="PANTHER" id="PTHR47963">
    <property type="entry name" value="DEAD-BOX ATP-DEPENDENT RNA HELICASE 47, MITOCHONDRIAL"/>
    <property type="match status" value="1"/>
</dbReference>
<sequence>MTDNIESTTESTPKIILAPTFAELGVRAETVAALAAMGIERAFAIQEYALPIALRGGDMIGQAPTGTGKTFGFGIPLIDRAIAPGEGECSGQPQALVVVPTRELGLQVAKDLAGAGKSRGVRVLALYGGVAYEPQVEALKAGVEIVVSTPGRLLDLCKQKHLKLDQVRALVLDEADRMLDLGFLDDVEKILKMLPTDRQTMLFSATMPDPIVTLSRKFLRTPVTVHAGHTTEPGVSPQTKQVVYRTHQLNKLELLARILQAQGRGLTMIFTRTKRNADRVSEDLDFRGFAAAAVHGDLGQGARERALRAFRAGKVDVLVATDVAARGLDVSGVTHVINYDCPDDAETYVHRIGRTGRAGATGVAVTFVDWEDMPRWRIVDKTLGLELTGPDGPAETYHTSPWVYTDLDIPTDVSGTLPSAQRSRAGLSAEVEEDLGGRSRGSRDRGGKRGPAAEQAAPPRERAPRRRRRLEGDDDAAPVAEAGTDAPVDTDAAEGEARRGRRRRGRGGAGTGTATAASVTHEGGLAPLFAAPPEGPDGPAEPAAAGEGGATRSRARRRRRRSGGSGGAAEGALETSVES</sequence>
<comment type="similarity">
    <text evidence="6">Belongs to the DEAD box helicase family.</text>
</comment>
<gene>
    <name evidence="10" type="ORF">Cme02nite_61280</name>
</gene>
<feature type="domain" description="Helicase C-terminal" evidence="9">
    <location>
        <begin position="251"/>
        <end position="398"/>
    </location>
</feature>
<reference evidence="10" key="1">
    <citation type="submission" date="2021-01" db="EMBL/GenBank/DDBJ databases">
        <title>Whole genome shotgun sequence of Catellatospora methionotrophica NBRC 14553.</title>
        <authorList>
            <person name="Komaki H."/>
            <person name="Tamura T."/>
        </authorList>
    </citation>
    <scope>NUCLEOTIDE SEQUENCE</scope>
    <source>
        <strain evidence="10">NBRC 14553</strain>
    </source>
</reference>
<dbReference type="GO" id="GO:0005524">
    <property type="term" value="F:ATP binding"/>
    <property type="evidence" value="ECO:0007669"/>
    <property type="project" value="UniProtKB-KW"/>
</dbReference>
<evidence type="ECO:0000259" key="9">
    <source>
        <dbReference type="PROSITE" id="PS51194"/>
    </source>
</evidence>
<proteinExistence type="inferred from homology"/>
<dbReference type="InterPro" id="IPR014001">
    <property type="entry name" value="Helicase_ATP-bd"/>
</dbReference>
<evidence type="ECO:0000256" key="6">
    <source>
        <dbReference type="RuleBase" id="RU000492"/>
    </source>
</evidence>
<protein>
    <recommendedName>
        <fullName evidence="1">RNA helicase</fullName>
        <ecNumber evidence="1">3.6.4.13</ecNumber>
    </recommendedName>
</protein>
<dbReference type="InterPro" id="IPR011545">
    <property type="entry name" value="DEAD/DEAH_box_helicase_dom"/>
</dbReference>
<dbReference type="Pfam" id="PF00271">
    <property type="entry name" value="Helicase_C"/>
    <property type="match status" value="1"/>
</dbReference>
<evidence type="ECO:0000256" key="7">
    <source>
        <dbReference type="SAM" id="MobiDB-lite"/>
    </source>
</evidence>
<dbReference type="SMART" id="SM00487">
    <property type="entry name" value="DEXDc"/>
    <property type="match status" value="1"/>
</dbReference>
<dbReference type="CDD" id="cd00268">
    <property type="entry name" value="DEADc"/>
    <property type="match status" value="1"/>
</dbReference>
<evidence type="ECO:0000259" key="8">
    <source>
        <dbReference type="PROSITE" id="PS51192"/>
    </source>
</evidence>
<comment type="caution">
    <text evidence="10">The sequence shown here is derived from an EMBL/GenBank/DDBJ whole genome shotgun (WGS) entry which is preliminary data.</text>
</comment>
<evidence type="ECO:0000256" key="2">
    <source>
        <dbReference type="ARBA" id="ARBA00022741"/>
    </source>
</evidence>
<dbReference type="InterPro" id="IPR001650">
    <property type="entry name" value="Helicase_C-like"/>
</dbReference>
<name>A0A8J3LM38_9ACTN</name>
<dbReference type="CDD" id="cd18787">
    <property type="entry name" value="SF2_C_DEAD"/>
    <property type="match status" value="1"/>
</dbReference>
<dbReference type="EMBL" id="BONJ01000035">
    <property type="protein sequence ID" value="GIG17796.1"/>
    <property type="molecule type" value="Genomic_DNA"/>
</dbReference>
<keyword evidence="3 6" id="KW-0378">Hydrolase</keyword>
<organism evidence="10 11">
    <name type="scientific">Catellatospora methionotrophica</name>
    <dbReference type="NCBI Taxonomy" id="121620"/>
    <lineage>
        <taxon>Bacteria</taxon>
        <taxon>Bacillati</taxon>
        <taxon>Actinomycetota</taxon>
        <taxon>Actinomycetes</taxon>
        <taxon>Micromonosporales</taxon>
        <taxon>Micromonosporaceae</taxon>
        <taxon>Catellatospora</taxon>
    </lineage>
</organism>
<dbReference type="GO" id="GO:0005840">
    <property type="term" value="C:ribosome"/>
    <property type="evidence" value="ECO:0007669"/>
    <property type="project" value="TreeGrafter"/>
</dbReference>
<dbReference type="SMART" id="SM00490">
    <property type="entry name" value="HELICc"/>
    <property type="match status" value="1"/>
</dbReference>
<evidence type="ECO:0000256" key="5">
    <source>
        <dbReference type="ARBA" id="ARBA00022840"/>
    </source>
</evidence>
<accession>A0A8J3LM38</accession>
<dbReference type="AlphaFoldDB" id="A0A8J3LM38"/>
<dbReference type="GO" id="GO:0005829">
    <property type="term" value="C:cytosol"/>
    <property type="evidence" value="ECO:0007669"/>
    <property type="project" value="TreeGrafter"/>
</dbReference>
<feature type="domain" description="Helicase ATP-binding" evidence="8">
    <location>
        <begin position="50"/>
        <end position="225"/>
    </location>
</feature>
<feature type="compositionally biased region" description="Basic and acidic residues" evidence="7">
    <location>
        <begin position="435"/>
        <end position="447"/>
    </location>
</feature>
<evidence type="ECO:0000313" key="11">
    <source>
        <dbReference type="Proteomes" id="UP000660339"/>
    </source>
</evidence>
<keyword evidence="11" id="KW-1185">Reference proteome</keyword>
<evidence type="ECO:0000256" key="1">
    <source>
        <dbReference type="ARBA" id="ARBA00012552"/>
    </source>
</evidence>
<dbReference type="Gene3D" id="3.40.50.300">
    <property type="entry name" value="P-loop containing nucleotide triphosphate hydrolases"/>
    <property type="match status" value="2"/>
</dbReference>
<keyword evidence="4 6" id="KW-0347">Helicase</keyword>
<evidence type="ECO:0000313" key="10">
    <source>
        <dbReference type="EMBL" id="GIG17796.1"/>
    </source>
</evidence>
<dbReference type="GO" id="GO:0033592">
    <property type="term" value="F:RNA strand annealing activity"/>
    <property type="evidence" value="ECO:0007669"/>
    <property type="project" value="TreeGrafter"/>
</dbReference>
<evidence type="ECO:0000256" key="4">
    <source>
        <dbReference type="ARBA" id="ARBA00022806"/>
    </source>
</evidence>
<evidence type="ECO:0000256" key="3">
    <source>
        <dbReference type="ARBA" id="ARBA00022801"/>
    </source>
</evidence>
<dbReference type="GO" id="GO:0016787">
    <property type="term" value="F:hydrolase activity"/>
    <property type="evidence" value="ECO:0007669"/>
    <property type="project" value="UniProtKB-KW"/>
</dbReference>
<dbReference type="RefSeq" id="WP_166386468.1">
    <property type="nucleotide sequence ID" value="NZ_BAAATT010000032.1"/>
</dbReference>
<dbReference type="Pfam" id="PF00270">
    <property type="entry name" value="DEAD"/>
    <property type="match status" value="1"/>
</dbReference>
<feature type="region of interest" description="Disordered" evidence="7">
    <location>
        <begin position="414"/>
        <end position="579"/>
    </location>
</feature>
<dbReference type="Proteomes" id="UP000660339">
    <property type="component" value="Unassembled WGS sequence"/>
</dbReference>
<dbReference type="PROSITE" id="PS51194">
    <property type="entry name" value="HELICASE_CTER"/>
    <property type="match status" value="1"/>
</dbReference>
<dbReference type="InterPro" id="IPR050547">
    <property type="entry name" value="DEAD_box_RNA_helicases"/>
</dbReference>
<dbReference type="PROSITE" id="PS00039">
    <property type="entry name" value="DEAD_ATP_HELICASE"/>
    <property type="match status" value="1"/>
</dbReference>
<dbReference type="InterPro" id="IPR027417">
    <property type="entry name" value="P-loop_NTPase"/>
</dbReference>
<dbReference type="EC" id="3.6.4.13" evidence="1"/>
<dbReference type="PANTHER" id="PTHR47963:SF8">
    <property type="entry name" value="ATP-DEPENDENT RNA HELICASE DEAD"/>
    <property type="match status" value="1"/>
</dbReference>
<dbReference type="GO" id="GO:0009409">
    <property type="term" value="P:response to cold"/>
    <property type="evidence" value="ECO:0007669"/>
    <property type="project" value="TreeGrafter"/>
</dbReference>
<dbReference type="InterPro" id="IPR044742">
    <property type="entry name" value="DEAD/DEAH_RhlB"/>
</dbReference>